<feature type="region of interest" description="Disordered" evidence="1">
    <location>
        <begin position="60"/>
        <end position="83"/>
    </location>
</feature>
<name>A0A699IMF2_TANCI</name>
<evidence type="ECO:0000256" key="1">
    <source>
        <dbReference type="SAM" id="MobiDB-lite"/>
    </source>
</evidence>
<organism evidence="2">
    <name type="scientific">Tanacetum cinerariifolium</name>
    <name type="common">Dalmatian daisy</name>
    <name type="synonym">Chrysanthemum cinerariifolium</name>
    <dbReference type="NCBI Taxonomy" id="118510"/>
    <lineage>
        <taxon>Eukaryota</taxon>
        <taxon>Viridiplantae</taxon>
        <taxon>Streptophyta</taxon>
        <taxon>Embryophyta</taxon>
        <taxon>Tracheophyta</taxon>
        <taxon>Spermatophyta</taxon>
        <taxon>Magnoliopsida</taxon>
        <taxon>eudicotyledons</taxon>
        <taxon>Gunneridae</taxon>
        <taxon>Pentapetalae</taxon>
        <taxon>asterids</taxon>
        <taxon>campanulids</taxon>
        <taxon>Asterales</taxon>
        <taxon>Asteraceae</taxon>
        <taxon>Asteroideae</taxon>
        <taxon>Anthemideae</taxon>
        <taxon>Anthemidinae</taxon>
        <taxon>Tanacetum</taxon>
    </lineage>
</organism>
<accession>A0A699IMF2</accession>
<comment type="caution">
    <text evidence="2">The sequence shown here is derived from an EMBL/GenBank/DDBJ whole genome shotgun (WGS) entry which is preliminary data.</text>
</comment>
<proteinExistence type="predicted"/>
<reference evidence="2" key="1">
    <citation type="journal article" date="2019" name="Sci. Rep.">
        <title>Draft genome of Tanacetum cinerariifolium, the natural source of mosquito coil.</title>
        <authorList>
            <person name="Yamashiro T."/>
            <person name="Shiraishi A."/>
            <person name="Satake H."/>
            <person name="Nakayama K."/>
        </authorList>
    </citation>
    <scope>NUCLEOTIDE SEQUENCE</scope>
</reference>
<feature type="compositionally biased region" description="Basic and acidic residues" evidence="1">
    <location>
        <begin position="74"/>
        <end position="83"/>
    </location>
</feature>
<sequence>MEEEIKKLIEGTENVKENIEVSSFTLRKNDNQNDLGTRLETKSNKESLEVEITTAEQPVNVIKEDKESAEDDYELRRREKESM</sequence>
<dbReference type="AlphaFoldDB" id="A0A699IMF2"/>
<dbReference type="EMBL" id="BKCJ010318852">
    <property type="protein sequence ID" value="GEZ75212.1"/>
    <property type="molecule type" value="Genomic_DNA"/>
</dbReference>
<protein>
    <submittedName>
        <fullName evidence="2">Uncharacterized protein</fullName>
    </submittedName>
</protein>
<evidence type="ECO:0000313" key="2">
    <source>
        <dbReference type="EMBL" id="GEZ75212.1"/>
    </source>
</evidence>
<gene>
    <name evidence="2" type="ORF">Tci_547185</name>
</gene>